<proteinExistence type="inferred from homology"/>
<evidence type="ECO:0000313" key="9">
    <source>
        <dbReference type="Proteomes" id="UP001432027"/>
    </source>
</evidence>
<dbReference type="InterPro" id="IPR038765">
    <property type="entry name" value="Papain-like_cys_pep_sf"/>
</dbReference>
<keyword evidence="3" id="KW-0378">Hydrolase</keyword>
<dbReference type="GO" id="GO:0008234">
    <property type="term" value="F:cysteine-type peptidase activity"/>
    <property type="evidence" value="ECO:0007669"/>
    <property type="project" value="UniProtKB-KW"/>
</dbReference>
<dbReference type="PRINTS" id="PR00705">
    <property type="entry name" value="PAPAIN"/>
</dbReference>
<dbReference type="AlphaFoldDB" id="A0AAV5SM22"/>
<dbReference type="PANTHER" id="PTHR12411">
    <property type="entry name" value="CYSTEINE PROTEASE FAMILY C1-RELATED"/>
    <property type="match status" value="1"/>
</dbReference>
<sequence length="457" mass="52524">RRRRRRRVDGMDGTQEGPLLVSDAPIDPSKNDVESNTKIVYKKRKRSGGCCQFCCKILCVCFAIIFLIIALSIIIPYVRESFAPLKTEVEWSAPHTERHAFNMKSRADNINRQNLTWKARYNPFAHKAYMKEFEEYSIEYGKERLVEVIEAGVHVVKEGISPEDRMGDTIQHIEELKNMRLTLPSSFDAREKWPRCSSIHQISNQGACGSCWAMSASSVMSDRLCISSNYTRQETISTQDLLSCCPTCGSCGGGGFLISAFKLWKERGLVTGGAYGSNEGCKPYQIENKCGYPCSIDYYTKDRTPKCEEKCQPLYNKRHDEDLIKSRKAYWLRSEPMGDESSLDWREKEQRVIDKSINRVVGVYDMEDLLKKELMIFGPVMGCIIIEENFLLYESGIFDMDRWDFMYSHCMKLIGWGEEGGVKYWTYANSWGRNWGENGFIRINRRDIPSDIAAGIF</sequence>
<dbReference type="PROSITE" id="PS00640">
    <property type="entry name" value="THIOL_PROTEASE_ASN"/>
    <property type="match status" value="1"/>
</dbReference>
<keyword evidence="4" id="KW-0788">Thiol protease</keyword>
<feature type="region of interest" description="Disordered" evidence="5">
    <location>
        <begin position="1"/>
        <end position="29"/>
    </location>
</feature>
<organism evidence="8 9">
    <name type="scientific">Pristionchus entomophagus</name>
    <dbReference type="NCBI Taxonomy" id="358040"/>
    <lineage>
        <taxon>Eukaryota</taxon>
        <taxon>Metazoa</taxon>
        <taxon>Ecdysozoa</taxon>
        <taxon>Nematoda</taxon>
        <taxon>Chromadorea</taxon>
        <taxon>Rhabditida</taxon>
        <taxon>Rhabditina</taxon>
        <taxon>Diplogasteromorpha</taxon>
        <taxon>Diplogasteroidea</taxon>
        <taxon>Neodiplogasteridae</taxon>
        <taxon>Pristionchus</taxon>
    </lineage>
</organism>
<dbReference type="GO" id="GO:0006508">
    <property type="term" value="P:proteolysis"/>
    <property type="evidence" value="ECO:0007669"/>
    <property type="project" value="UniProtKB-KW"/>
</dbReference>
<accession>A0AAV5SM22</accession>
<keyword evidence="6" id="KW-0812">Transmembrane</keyword>
<keyword evidence="6" id="KW-0472">Membrane</keyword>
<dbReference type="Pfam" id="PF00112">
    <property type="entry name" value="Peptidase_C1"/>
    <property type="match status" value="1"/>
</dbReference>
<dbReference type="SUPFAM" id="SSF54001">
    <property type="entry name" value="Cysteine proteinases"/>
    <property type="match status" value="1"/>
</dbReference>
<feature type="transmembrane region" description="Helical" evidence="6">
    <location>
        <begin position="53"/>
        <end position="78"/>
    </location>
</feature>
<evidence type="ECO:0000259" key="7">
    <source>
        <dbReference type="SMART" id="SM00645"/>
    </source>
</evidence>
<evidence type="ECO:0000256" key="5">
    <source>
        <dbReference type="SAM" id="MobiDB-lite"/>
    </source>
</evidence>
<evidence type="ECO:0000256" key="6">
    <source>
        <dbReference type="SAM" id="Phobius"/>
    </source>
</evidence>
<feature type="non-terminal residue" evidence="8">
    <location>
        <position position="1"/>
    </location>
</feature>
<dbReference type="InterPro" id="IPR000169">
    <property type="entry name" value="Pept_cys_AS"/>
</dbReference>
<feature type="domain" description="Peptidase C1A papain C-terminal" evidence="7">
    <location>
        <begin position="183"/>
        <end position="456"/>
    </location>
</feature>
<keyword evidence="2" id="KW-0645">Protease</keyword>
<dbReference type="SMART" id="SM00645">
    <property type="entry name" value="Pept_C1"/>
    <property type="match status" value="1"/>
</dbReference>
<evidence type="ECO:0000256" key="1">
    <source>
        <dbReference type="ARBA" id="ARBA00008455"/>
    </source>
</evidence>
<dbReference type="EMBL" id="BTSX01000002">
    <property type="protein sequence ID" value="GMS84020.1"/>
    <property type="molecule type" value="Genomic_DNA"/>
</dbReference>
<evidence type="ECO:0000256" key="2">
    <source>
        <dbReference type="ARBA" id="ARBA00022670"/>
    </source>
</evidence>
<evidence type="ECO:0000256" key="3">
    <source>
        <dbReference type="ARBA" id="ARBA00022801"/>
    </source>
</evidence>
<dbReference type="Proteomes" id="UP001432027">
    <property type="component" value="Unassembled WGS sequence"/>
</dbReference>
<comment type="caution">
    <text evidence="8">The sequence shown here is derived from an EMBL/GenBank/DDBJ whole genome shotgun (WGS) entry which is preliminary data.</text>
</comment>
<name>A0AAV5SM22_9BILA</name>
<gene>
    <name evidence="8" type="ORF">PENTCL1PPCAC_6195</name>
</gene>
<dbReference type="Gene3D" id="3.90.70.10">
    <property type="entry name" value="Cysteine proteinases"/>
    <property type="match status" value="1"/>
</dbReference>
<comment type="similarity">
    <text evidence="1">Belongs to the peptidase C1 family.</text>
</comment>
<keyword evidence="6" id="KW-1133">Transmembrane helix</keyword>
<dbReference type="InterPro" id="IPR025661">
    <property type="entry name" value="Pept_asp_AS"/>
</dbReference>
<keyword evidence="9" id="KW-1185">Reference proteome</keyword>
<evidence type="ECO:0000256" key="4">
    <source>
        <dbReference type="ARBA" id="ARBA00022807"/>
    </source>
</evidence>
<reference evidence="8" key="1">
    <citation type="submission" date="2023-10" db="EMBL/GenBank/DDBJ databases">
        <title>Genome assembly of Pristionchus species.</title>
        <authorList>
            <person name="Yoshida K."/>
            <person name="Sommer R.J."/>
        </authorList>
    </citation>
    <scope>NUCLEOTIDE SEQUENCE</scope>
    <source>
        <strain evidence="8">RS0144</strain>
    </source>
</reference>
<dbReference type="InterPro" id="IPR000668">
    <property type="entry name" value="Peptidase_C1A_C"/>
</dbReference>
<dbReference type="PROSITE" id="PS00139">
    <property type="entry name" value="THIOL_PROTEASE_CYS"/>
    <property type="match status" value="1"/>
</dbReference>
<dbReference type="InterPro" id="IPR013128">
    <property type="entry name" value="Peptidase_C1A"/>
</dbReference>
<evidence type="ECO:0000313" key="8">
    <source>
        <dbReference type="EMBL" id="GMS84020.1"/>
    </source>
</evidence>
<protein>
    <recommendedName>
        <fullName evidence="7">Peptidase C1A papain C-terminal domain-containing protein</fullName>
    </recommendedName>
</protein>